<dbReference type="EMBL" id="CAMPGE010001493">
    <property type="protein sequence ID" value="CAI2360285.1"/>
    <property type="molecule type" value="Genomic_DNA"/>
</dbReference>
<protein>
    <submittedName>
        <fullName evidence="1">Uncharacterized protein</fullName>
    </submittedName>
</protein>
<keyword evidence="2" id="KW-1185">Reference proteome</keyword>
<accession>A0AAD1X7G4</accession>
<evidence type="ECO:0000313" key="2">
    <source>
        <dbReference type="Proteomes" id="UP001295684"/>
    </source>
</evidence>
<dbReference type="AlphaFoldDB" id="A0AAD1X7G4"/>
<dbReference type="Proteomes" id="UP001295684">
    <property type="component" value="Unassembled WGS sequence"/>
</dbReference>
<gene>
    <name evidence="1" type="ORF">ECRASSUSDP1_LOCUS1585</name>
</gene>
<evidence type="ECO:0000313" key="1">
    <source>
        <dbReference type="EMBL" id="CAI2360285.1"/>
    </source>
</evidence>
<name>A0AAD1X7G4_EUPCR</name>
<comment type="caution">
    <text evidence="1">The sequence shown here is derived from an EMBL/GenBank/DDBJ whole genome shotgun (WGS) entry which is preliminary data.</text>
</comment>
<organism evidence="1 2">
    <name type="scientific">Euplotes crassus</name>
    <dbReference type="NCBI Taxonomy" id="5936"/>
    <lineage>
        <taxon>Eukaryota</taxon>
        <taxon>Sar</taxon>
        <taxon>Alveolata</taxon>
        <taxon>Ciliophora</taxon>
        <taxon>Intramacronucleata</taxon>
        <taxon>Spirotrichea</taxon>
        <taxon>Hypotrichia</taxon>
        <taxon>Euplotida</taxon>
        <taxon>Euplotidae</taxon>
        <taxon>Moneuplotes</taxon>
    </lineage>
</organism>
<proteinExistence type="predicted"/>
<reference evidence="1" key="1">
    <citation type="submission" date="2023-07" db="EMBL/GenBank/DDBJ databases">
        <authorList>
            <consortium name="AG Swart"/>
            <person name="Singh M."/>
            <person name="Singh A."/>
            <person name="Seah K."/>
            <person name="Emmerich C."/>
        </authorList>
    </citation>
    <scope>NUCLEOTIDE SEQUENCE</scope>
    <source>
        <strain evidence="1">DP1</strain>
    </source>
</reference>
<sequence length="328" mass="37393">MSGPKPPKNPLPKSLIHPIEQSVTASEHILSQKTTKAMGFRFKNRDLIGRSSRVIANLTNLREGTSLKKCEFCVTSRYILVPEGNEFLLKLFVLTYQNFCTRKICSKATRTPLRMSGFTKFEFILGEETKPSQVNQVFEDWVHHDCEKILIRSADLPSNLGNSTATQSQTLPCFRRIVGSLQAFWRKLTFCSAQLHFQKLWLSQKDLRRVLATGRDCKKIFFSDCVFNDGKIKTGVKILGKIENIGFNNCSLDSNYEDDKNVTEMTLCIVLLIVQLYKGSKLQEVEFWDSKNKFSKDVILKTYNPMNNKKVQCSIEGGLALFSLNSTF</sequence>